<dbReference type="InterPro" id="IPR036286">
    <property type="entry name" value="LexA/Signal_pep-like_sf"/>
</dbReference>
<evidence type="ECO:0000256" key="4">
    <source>
        <dbReference type="ARBA" id="ARBA00023136"/>
    </source>
</evidence>
<dbReference type="SUPFAM" id="SSF51306">
    <property type="entry name" value="LexA/Signal peptidase"/>
    <property type="match status" value="1"/>
</dbReference>
<feature type="compositionally biased region" description="Low complexity" evidence="6">
    <location>
        <begin position="178"/>
        <end position="207"/>
    </location>
</feature>
<dbReference type="NCBIfam" id="TIGR02228">
    <property type="entry name" value="sigpep_I_arch"/>
    <property type="match status" value="1"/>
</dbReference>
<dbReference type="CDD" id="cd06530">
    <property type="entry name" value="S26_SPase_I"/>
    <property type="match status" value="1"/>
</dbReference>
<keyword evidence="2 7" id="KW-0812">Transmembrane</keyword>
<proteinExistence type="predicted"/>
<feature type="compositionally biased region" description="Basic and acidic residues" evidence="6">
    <location>
        <begin position="208"/>
        <end position="219"/>
    </location>
</feature>
<dbReference type="EMBL" id="NCWY01000005">
    <property type="protein sequence ID" value="PAK95875.1"/>
    <property type="molecule type" value="Genomic_DNA"/>
</dbReference>
<dbReference type="GO" id="GO:0006465">
    <property type="term" value="P:signal peptide processing"/>
    <property type="evidence" value="ECO:0007669"/>
    <property type="project" value="UniProtKB-UniRule"/>
</dbReference>
<dbReference type="Proteomes" id="UP000216867">
    <property type="component" value="Unassembled WGS sequence"/>
</dbReference>
<feature type="region of interest" description="Disordered" evidence="6">
    <location>
        <begin position="178"/>
        <end position="219"/>
    </location>
</feature>
<feature type="transmembrane region" description="Helical" evidence="7">
    <location>
        <begin position="149"/>
        <end position="171"/>
    </location>
</feature>
<dbReference type="PANTHER" id="PTHR10806:SF6">
    <property type="entry name" value="SIGNAL PEPTIDASE COMPLEX CATALYTIC SUBUNIT SEC11"/>
    <property type="match status" value="1"/>
</dbReference>
<dbReference type="GO" id="GO:0009003">
    <property type="term" value="F:signal peptidase activity"/>
    <property type="evidence" value="ECO:0007669"/>
    <property type="project" value="UniProtKB-EC"/>
</dbReference>
<dbReference type="InterPro" id="IPR019533">
    <property type="entry name" value="Peptidase_S26"/>
</dbReference>
<reference evidence="8 9" key="1">
    <citation type="submission" date="2017-04" db="EMBL/GenBank/DDBJ databases">
        <title>Kefir bacterial isolates.</title>
        <authorList>
            <person name="Kim Y."/>
            <person name="Blasche S."/>
            <person name="Patil K.R."/>
        </authorList>
    </citation>
    <scope>NUCLEOTIDE SEQUENCE [LARGE SCALE GENOMIC DNA]</scope>
    <source>
        <strain evidence="8 9">OG2</strain>
    </source>
</reference>
<evidence type="ECO:0000256" key="7">
    <source>
        <dbReference type="SAM" id="Phobius"/>
    </source>
</evidence>
<dbReference type="AlphaFoldDB" id="A0A269ZDR8"/>
<evidence type="ECO:0000256" key="1">
    <source>
        <dbReference type="ARBA" id="ARBA00004370"/>
    </source>
</evidence>
<evidence type="ECO:0000256" key="2">
    <source>
        <dbReference type="ARBA" id="ARBA00022692"/>
    </source>
</evidence>
<sequence length="219" mass="22523">MRMARHSRTSGFARGLRSGVFAILLLGLLGLVVAVGVVPKVMNGAALTVLTGSMEPTYEPGDIVVSVPQEQYRIGDPVTFQPRSGDPMLITHRIVAVTDTDEGRTFVTRGDANGSDDAPIVEAQVMGKVLYSIPKLGYVQQAVGGNTGLLVAGIGVLLIAYAAFAFVSAAVDRRRKTTASQASAAGDDAAPAMSSAAAASAGSSAETHSTEASETEARS</sequence>
<evidence type="ECO:0000313" key="8">
    <source>
        <dbReference type="EMBL" id="PAK95875.1"/>
    </source>
</evidence>
<comment type="subcellular location">
    <subcellularLocation>
        <location evidence="1">Membrane</location>
    </subcellularLocation>
</comment>
<dbReference type="InterPro" id="IPR001733">
    <property type="entry name" value="Peptidase_S26B"/>
</dbReference>
<keyword evidence="3 7" id="KW-1133">Transmembrane helix</keyword>
<dbReference type="EC" id="3.4.21.89" evidence="5"/>
<dbReference type="Gene3D" id="2.10.109.10">
    <property type="entry name" value="Umud Fragment, subunit A"/>
    <property type="match status" value="1"/>
</dbReference>
<evidence type="ECO:0000256" key="5">
    <source>
        <dbReference type="NCBIfam" id="TIGR02228"/>
    </source>
</evidence>
<dbReference type="GO" id="GO:0004252">
    <property type="term" value="F:serine-type endopeptidase activity"/>
    <property type="evidence" value="ECO:0007669"/>
    <property type="project" value="UniProtKB-UniRule"/>
</dbReference>
<dbReference type="GO" id="GO:0016020">
    <property type="term" value="C:membrane"/>
    <property type="evidence" value="ECO:0007669"/>
    <property type="project" value="UniProtKB-SubCell"/>
</dbReference>
<keyword evidence="4 7" id="KW-0472">Membrane</keyword>
<organism evidence="8 9">
    <name type="scientific">Brevibacterium casei</name>
    <dbReference type="NCBI Taxonomy" id="33889"/>
    <lineage>
        <taxon>Bacteria</taxon>
        <taxon>Bacillati</taxon>
        <taxon>Actinomycetota</taxon>
        <taxon>Actinomycetes</taxon>
        <taxon>Micrococcales</taxon>
        <taxon>Brevibacteriaceae</taxon>
        <taxon>Brevibacterium</taxon>
    </lineage>
</organism>
<comment type="caution">
    <text evidence="8">The sequence shown here is derived from an EMBL/GenBank/DDBJ whole genome shotgun (WGS) entry which is preliminary data.</text>
</comment>
<gene>
    <name evidence="8" type="ORF">B8X04_06350</name>
</gene>
<dbReference type="PANTHER" id="PTHR10806">
    <property type="entry name" value="SIGNAL PEPTIDASE COMPLEX CATALYTIC SUBUNIT SEC11"/>
    <property type="match status" value="1"/>
</dbReference>
<accession>A0A269ZDR8</accession>
<evidence type="ECO:0000256" key="6">
    <source>
        <dbReference type="SAM" id="MobiDB-lite"/>
    </source>
</evidence>
<name>A0A269ZDR8_9MICO</name>
<evidence type="ECO:0000313" key="9">
    <source>
        <dbReference type="Proteomes" id="UP000216867"/>
    </source>
</evidence>
<evidence type="ECO:0000256" key="3">
    <source>
        <dbReference type="ARBA" id="ARBA00022989"/>
    </source>
</evidence>
<dbReference type="PRINTS" id="PR00728">
    <property type="entry name" value="SIGNALPTASE"/>
</dbReference>
<protein>
    <recommendedName>
        <fullName evidence="5">Signal peptidase I</fullName>
        <ecNumber evidence="5">3.4.21.89</ecNumber>
    </recommendedName>
</protein>